<dbReference type="Gene3D" id="1.10.1660.10">
    <property type="match status" value="1"/>
</dbReference>
<dbReference type="PROSITE" id="PS50937">
    <property type="entry name" value="HTH_MERR_2"/>
    <property type="match status" value="1"/>
</dbReference>
<dbReference type="KEGG" id="manr:MPAN_014020"/>
<name>A0A7U9TJE8_9MOLU</name>
<dbReference type="AlphaFoldDB" id="A0A7U9TJE8"/>
<evidence type="ECO:0000256" key="5">
    <source>
        <dbReference type="SAM" id="Coils"/>
    </source>
</evidence>
<keyword evidence="3" id="KW-0238">DNA-binding</keyword>
<evidence type="ECO:0000313" key="7">
    <source>
        <dbReference type="Proteomes" id="UP000620133"/>
    </source>
</evidence>
<dbReference type="GO" id="GO:0003700">
    <property type="term" value="F:DNA-binding transcription factor activity"/>
    <property type="evidence" value="ECO:0007669"/>
    <property type="project" value="InterPro"/>
</dbReference>
<dbReference type="InterPro" id="IPR009061">
    <property type="entry name" value="DNA-bd_dom_put_sf"/>
</dbReference>
<dbReference type="Pfam" id="PF13411">
    <property type="entry name" value="MerR_1"/>
    <property type="match status" value="1"/>
</dbReference>
<reference evidence="6" key="1">
    <citation type="submission" date="2021-01" db="EMBL/GenBank/DDBJ databases">
        <title>Draft genome sequence of Acholeplasmataceae bacterium strain Mahy22.</title>
        <authorList>
            <person name="Watanabe M."/>
            <person name="Kojima H."/>
            <person name="Fukui M."/>
        </authorList>
    </citation>
    <scope>NUCLEOTIDE SEQUENCE</scope>
    <source>
        <strain evidence="6">Mahy22</strain>
    </source>
</reference>
<dbReference type="PANTHER" id="PTHR30204">
    <property type="entry name" value="REDOX-CYCLING DRUG-SENSING TRANSCRIPTIONAL ACTIVATOR SOXR"/>
    <property type="match status" value="1"/>
</dbReference>
<sequence>MNGYIKISQLASIMGISTHQIRYFEEKGIFDPAFIEKNGYRMYGINEIYEMLHILFFRELDISVKDISILKKTNMKADYLSILTEKKDDIEKHIVKLKDLKKAIETTIQVLDEVKENNESFRYAELNEVKLKILNSYEHHHNINAQDMLQIIKEYSNYNLLNTVQIYDESKYYVCVEDERNFDYTLSQGKYIYKMENVNSYQKAEKKVAQFLKQIKKMSIETEGPLLIQDLHQASITSSDSVTIKIMMKVKNEKS</sequence>
<keyword evidence="4" id="KW-0804">Transcription</keyword>
<keyword evidence="5" id="KW-0175">Coiled coil</keyword>
<evidence type="ECO:0000313" key="6">
    <source>
        <dbReference type="EMBL" id="BCR36509.1"/>
    </source>
</evidence>
<evidence type="ECO:0000256" key="1">
    <source>
        <dbReference type="ARBA" id="ARBA00022491"/>
    </source>
</evidence>
<keyword evidence="2" id="KW-0805">Transcription regulation</keyword>
<evidence type="ECO:0000256" key="3">
    <source>
        <dbReference type="ARBA" id="ARBA00023125"/>
    </source>
</evidence>
<dbReference type="SMART" id="SM00422">
    <property type="entry name" value="HTH_MERR"/>
    <property type="match status" value="1"/>
</dbReference>
<evidence type="ECO:0000256" key="4">
    <source>
        <dbReference type="ARBA" id="ARBA00023163"/>
    </source>
</evidence>
<dbReference type="InterPro" id="IPR000551">
    <property type="entry name" value="MerR-type_HTH_dom"/>
</dbReference>
<dbReference type="SUPFAM" id="SSF46955">
    <property type="entry name" value="Putative DNA-binding domain"/>
    <property type="match status" value="1"/>
</dbReference>
<gene>
    <name evidence="6" type="ORF">MPAN_014020</name>
</gene>
<dbReference type="GO" id="GO:0003677">
    <property type="term" value="F:DNA binding"/>
    <property type="evidence" value="ECO:0007669"/>
    <property type="project" value="UniProtKB-KW"/>
</dbReference>
<proteinExistence type="predicted"/>
<dbReference type="Proteomes" id="UP000620133">
    <property type="component" value="Chromosome"/>
</dbReference>
<protein>
    <submittedName>
        <fullName evidence="6">Uncharacterized protein</fullName>
    </submittedName>
</protein>
<keyword evidence="1" id="KW-0678">Repressor</keyword>
<dbReference type="InterPro" id="IPR047057">
    <property type="entry name" value="MerR_fam"/>
</dbReference>
<dbReference type="PANTHER" id="PTHR30204:SF69">
    <property type="entry name" value="MERR-FAMILY TRANSCRIPTIONAL REGULATOR"/>
    <property type="match status" value="1"/>
</dbReference>
<dbReference type="RefSeq" id="WP_176239880.1">
    <property type="nucleotide sequence ID" value="NZ_AP024412.1"/>
</dbReference>
<evidence type="ECO:0000256" key="2">
    <source>
        <dbReference type="ARBA" id="ARBA00023015"/>
    </source>
</evidence>
<keyword evidence="7" id="KW-1185">Reference proteome</keyword>
<feature type="coiled-coil region" evidence="5">
    <location>
        <begin position="80"/>
        <end position="117"/>
    </location>
</feature>
<dbReference type="EMBL" id="AP024412">
    <property type="protein sequence ID" value="BCR36509.1"/>
    <property type="molecule type" value="Genomic_DNA"/>
</dbReference>
<organism evidence="6 7">
    <name type="scientific">Mariniplasma anaerobium</name>
    <dbReference type="NCBI Taxonomy" id="2735436"/>
    <lineage>
        <taxon>Bacteria</taxon>
        <taxon>Bacillati</taxon>
        <taxon>Mycoplasmatota</taxon>
        <taxon>Mollicutes</taxon>
        <taxon>Acholeplasmatales</taxon>
        <taxon>Acholeplasmataceae</taxon>
        <taxon>Mariniplasma</taxon>
    </lineage>
</organism>
<accession>A0A7U9TJE8</accession>